<feature type="non-terminal residue" evidence="1">
    <location>
        <position position="95"/>
    </location>
</feature>
<gene>
    <name evidence="1" type="ORF">TSPGSL018_14008</name>
</gene>
<feature type="non-terminal residue" evidence="1">
    <location>
        <position position="1"/>
    </location>
</feature>
<dbReference type="AlphaFoldDB" id="A0A061R052"/>
<evidence type="ECO:0000313" key="1">
    <source>
        <dbReference type="EMBL" id="JAC66302.1"/>
    </source>
</evidence>
<protein>
    <submittedName>
        <fullName evidence="1">Uncharacterized protein</fullName>
    </submittedName>
</protein>
<accession>A0A061R052</accession>
<sequence>RGIRTGSCASMAKTAEQPYRVERRGAQMLGMWVEKRAICPSIRCWQQSCTALALKLDSGRLRPAARNQILRHFARGTFLIWVPEPKPKALLAAAA</sequence>
<reference evidence="1" key="1">
    <citation type="submission" date="2014-05" db="EMBL/GenBank/DDBJ databases">
        <title>The transcriptome of the halophilic microalga Tetraselmis sp. GSL018 isolated from the Great Salt Lake, Utah.</title>
        <authorList>
            <person name="Jinkerson R.E."/>
            <person name="D'Adamo S."/>
            <person name="Posewitz M.C."/>
        </authorList>
    </citation>
    <scope>NUCLEOTIDE SEQUENCE</scope>
    <source>
        <strain evidence="1">GSL018</strain>
    </source>
</reference>
<proteinExistence type="predicted"/>
<organism evidence="1">
    <name type="scientific">Tetraselmis sp. GSL018</name>
    <dbReference type="NCBI Taxonomy" id="582737"/>
    <lineage>
        <taxon>Eukaryota</taxon>
        <taxon>Viridiplantae</taxon>
        <taxon>Chlorophyta</taxon>
        <taxon>core chlorophytes</taxon>
        <taxon>Chlorodendrophyceae</taxon>
        <taxon>Chlorodendrales</taxon>
        <taxon>Chlorodendraceae</taxon>
        <taxon>Tetraselmis</taxon>
    </lineage>
</organism>
<dbReference type="EMBL" id="GBEZ01020365">
    <property type="protein sequence ID" value="JAC66302.1"/>
    <property type="molecule type" value="Transcribed_RNA"/>
</dbReference>
<name>A0A061R052_9CHLO</name>